<dbReference type="SUPFAM" id="SSF49265">
    <property type="entry name" value="Fibronectin type III"/>
    <property type="match status" value="1"/>
</dbReference>
<dbReference type="Gene3D" id="3.40.50.12090">
    <property type="match status" value="1"/>
</dbReference>
<accession>A0A2S6IJ30</accession>
<dbReference type="InterPro" id="IPR007253">
    <property type="entry name" value="Cell_wall-bd_2"/>
</dbReference>
<keyword evidence="3" id="KW-0624">Polysaccharide degradation</keyword>
<comment type="caution">
    <text evidence="7">The sequence shown here is derived from an EMBL/GenBank/DDBJ whole genome shotgun (WGS) entry which is preliminary data.</text>
</comment>
<keyword evidence="3" id="KW-0119">Carbohydrate metabolism</keyword>
<dbReference type="CDD" id="cd00063">
    <property type="entry name" value="FN3"/>
    <property type="match status" value="1"/>
</dbReference>
<dbReference type="InterPro" id="IPR056822">
    <property type="entry name" value="TEN_NHL"/>
</dbReference>
<evidence type="ECO:0000256" key="3">
    <source>
        <dbReference type="ARBA" id="ARBA00023326"/>
    </source>
</evidence>
<dbReference type="Gene3D" id="2.40.10.500">
    <property type="match status" value="1"/>
</dbReference>
<dbReference type="Pfam" id="PF01436">
    <property type="entry name" value="NHL"/>
    <property type="match status" value="1"/>
</dbReference>
<dbReference type="PANTHER" id="PTHR46388:SF2">
    <property type="entry name" value="NHL REPEAT-CONTAINING PROTEIN 2"/>
    <property type="match status" value="1"/>
</dbReference>
<evidence type="ECO:0000256" key="1">
    <source>
        <dbReference type="ARBA" id="ARBA00022737"/>
    </source>
</evidence>
<feature type="repeat" description="NHL" evidence="4">
    <location>
        <begin position="108"/>
        <end position="144"/>
    </location>
</feature>
<dbReference type="Gene3D" id="2.60.40.10">
    <property type="entry name" value="Immunoglobulins"/>
    <property type="match status" value="2"/>
</dbReference>
<dbReference type="Proteomes" id="UP000239485">
    <property type="component" value="Unassembled WGS sequence"/>
</dbReference>
<dbReference type="SUPFAM" id="SSF63829">
    <property type="entry name" value="Calcium-dependent phosphotriesterase"/>
    <property type="match status" value="1"/>
</dbReference>
<feature type="repeat" description="NHL" evidence="4">
    <location>
        <begin position="277"/>
        <end position="308"/>
    </location>
</feature>
<proteinExistence type="predicted"/>
<keyword evidence="2" id="KW-0326">Glycosidase</keyword>
<name>A0A2S6IJ30_9ACTN</name>
<feature type="repeat" description="NHL" evidence="4">
    <location>
        <begin position="59"/>
        <end position="89"/>
    </location>
</feature>
<dbReference type="InterPro" id="IPR011042">
    <property type="entry name" value="6-blade_b-propeller_TolB-like"/>
</dbReference>
<feature type="repeat" description="NHL" evidence="4">
    <location>
        <begin position="218"/>
        <end position="253"/>
    </location>
</feature>
<keyword evidence="2" id="KW-0378">Hydrolase</keyword>
<dbReference type="OrthoDB" id="9762443at2"/>
<feature type="signal peptide" evidence="5">
    <location>
        <begin position="1"/>
        <end position="40"/>
    </location>
</feature>
<dbReference type="AlphaFoldDB" id="A0A2S6IJ30"/>
<dbReference type="GO" id="GO:0005509">
    <property type="term" value="F:calcium ion binding"/>
    <property type="evidence" value="ECO:0007669"/>
    <property type="project" value="InterPro"/>
</dbReference>
<evidence type="ECO:0000313" key="7">
    <source>
        <dbReference type="EMBL" id="PPK94208.1"/>
    </source>
</evidence>
<keyword evidence="8" id="KW-1185">Reference proteome</keyword>
<dbReference type="Pfam" id="PF00041">
    <property type="entry name" value="fn3"/>
    <property type="match status" value="1"/>
</dbReference>
<dbReference type="SMART" id="SM00060">
    <property type="entry name" value="FN3"/>
    <property type="match status" value="1"/>
</dbReference>
<gene>
    <name evidence="7" type="ORF">CLV92_108109</name>
</gene>
<dbReference type="Gene3D" id="2.120.10.30">
    <property type="entry name" value="TolB, C-terminal domain"/>
    <property type="match status" value="2"/>
</dbReference>
<dbReference type="InterPro" id="IPR015919">
    <property type="entry name" value="Cadherin-like_sf"/>
</dbReference>
<reference evidence="7 8" key="1">
    <citation type="submission" date="2018-02" db="EMBL/GenBank/DDBJ databases">
        <title>Genomic Encyclopedia of Archaeal and Bacterial Type Strains, Phase II (KMG-II): from individual species to whole genera.</title>
        <authorList>
            <person name="Goeker M."/>
        </authorList>
    </citation>
    <scope>NUCLEOTIDE SEQUENCE [LARGE SCALE GENOMIC DNA]</scope>
    <source>
        <strain evidence="7 8">DSM 22857</strain>
    </source>
</reference>
<dbReference type="RefSeq" id="WP_104433154.1">
    <property type="nucleotide sequence ID" value="NZ_PTJD01000008.1"/>
</dbReference>
<evidence type="ECO:0000259" key="6">
    <source>
        <dbReference type="PROSITE" id="PS50853"/>
    </source>
</evidence>
<feature type="chain" id="PRO_5015634366" evidence="5">
    <location>
        <begin position="41"/>
        <end position="879"/>
    </location>
</feature>
<sequence length="879" mass="84782">MTSDTTASRAVRRPRRRAAAWLIALAAPALAFAGAVPAQASGSGYTVTVRAGTGTAEALVGPSGVASDAAGNLYIADTADHRVWKLSRGGTLSAVAGDGTQGPSVAGPATASPLSSPAGVAVDAAGTVYIADTGNHRVLRVTSSGALTFLAGTGVAGAPQPGTAATSPLSSPGGVAVDAVGAVYIADTGNNQVEKVTGTTLSVVAGTGRAAAPVPGAATASPLSAPSGVAVDALGDLFIADRGNHRIEKVTVAGVLSVVAGTGTAGAATAGAALSSPLSSPTGVAVDAGGNLFIADRGNHRVEKVAPTGSLSLVAGTGTAGAATAGAALSAPLDAPGGVAVDREERVYVATAGTSPQVVELTSTAAATGPHVTSAAPPVAAVGAAYSHRFTATGFPTPSWTVLGTLPAGMVFNGSTGVLSGAPTTKGSTTFTVRATNSTGHDDQIVTLVVGTPPGAPAKPTAVDAPAGVTLTWTAPTAAGDSPVTGYSVIPHRAGTAGTPVVFTSTATTQKVTGLEAGASYTFTVAAVNSFGTGAASPASDAVVPAPSGGAVVPPAAGLHRFDGADRVATSVRVSKALFPAAGSARAVVVATSTSYADALGGARLASASAAPLLLTGTGTLQADVAAEVKRLLAEDGTVYVLGGPGALSAPVESALKALSAKYVVKRLSGGDRYATSIAIADAVAAPATAPIYLASGTAYPDGLAVSALAARTGGVVVLTEGPVMPTATRAYLEKHDPTGARTVPVGGPAAAAAAQLPTAAAIAPRALVGADRYDTARLVAERFVTAPAPGSPTPAPVKVVGLAPGQNWPDALVGSAAMGNLAGPLLLNIGDTLQPATKTALTTLTKGGAVSTGVVFGGRDALNEGAATAFDAMVPDPK</sequence>
<evidence type="ECO:0000256" key="5">
    <source>
        <dbReference type="SAM" id="SignalP"/>
    </source>
</evidence>
<evidence type="ECO:0000256" key="4">
    <source>
        <dbReference type="PROSITE-ProRule" id="PRU00504"/>
    </source>
</evidence>
<dbReference type="PANTHER" id="PTHR46388">
    <property type="entry name" value="NHL REPEAT-CONTAINING PROTEIN 2"/>
    <property type="match status" value="1"/>
</dbReference>
<keyword evidence="1" id="KW-0677">Repeat</keyword>
<dbReference type="Pfam" id="PF05345">
    <property type="entry name" value="He_PIG"/>
    <property type="match status" value="1"/>
</dbReference>
<dbReference type="PROSITE" id="PS51125">
    <property type="entry name" value="NHL"/>
    <property type="match status" value="4"/>
</dbReference>
<dbReference type="Pfam" id="PF25021">
    <property type="entry name" value="TEN_NHL"/>
    <property type="match status" value="1"/>
</dbReference>
<dbReference type="InterPro" id="IPR001258">
    <property type="entry name" value="NHL_repeat"/>
</dbReference>
<dbReference type="InterPro" id="IPR036116">
    <property type="entry name" value="FN3_sf"/>
</dbReference>
<feature type="domain" description="Fibronectin type-III" evidence="6">
    <location>
        <begin position="453"/>
        <end position="547"/>
    </location>
</feature>
<protein>
    <submittedName>
        <fullName evidence="7">NHL repeat-containing protein</fullName>
    </submittedName>
</protein>
<dbReference type="GO" id="GO:0016798">
    <property type="term" value="F:hydrolase activity, acting on glycosyl bonds"/>
    <property type="evidence" value="ECO:0007669"/>
    <property type="project" value="UniProtKB-KW"/>
</dbReference>
<dbReference type="SUPFAM" id="SSF49313">
    <property type="entry name" value="Cadherin-like"/>
    <property type="match status" value="1"/>
</dbReference>
<dbReference type="Pfam" id="PF04122">
    <property type="entry name" value="CW_binding_2"/>
    <property type="match status" value="3"/>
</dbReference>
<evidence type="ECO:0000313" key="8">
    <source>
        <dbReference type="Proteomes" id="UP000239485"/>
    </source>
</evidence>
<dbReference type="PRINTS" id="PR00014">
    <property type="entry name" value="FNTYPEIII"/>
</dbReference>
<dbReference type="GO" id="GO:0000272">
    <property type="term" value="P:polysaccharide catabolic process"/>
    <property type="evidence" value="ECO:0007669"/>
    <property type="project" value="UniProtKB-KW"/>
</dbReference>
<organism evidence="7 8">
    <name type="scientific">Kineococcus xinjiangensis</name>
    <dbReference type="NCBI Taxonomy" id="512762"/>
    <lineage>
        <taxon>Bacteria</taxon>
        <taxon>Bacillati</taxon>
        <taxon>Actinomycetota</taxon>
        <taxon>Actinomycetes</taxon>
        <taxon>Kineosporiales</taxon>
        <taxon>Kineosporiaceae</taxon>
        <taxon>Kineococcus</taxon>
    </lineage>
</organism>
<keyword evidence="5" id="KW-0732">Signal</keyword>
<dbReference type="EMBL" id="PTJD01000008">
    <property type="protein sequence ID" value="PPK94208.1"/>
    <property type="molecule type" value="Genomic_DNA"/>
</dbReference>
<dbReference type="GO" id="GO:0016020">
    <property type="term" value="C:membrane"/>
    <property type="evidence" value="ECO:0007669"/>
    <property type="project" value="InterPro"/>
</dbReference>
<dbReference type="InterPro" id="IPR013783">
    <property type="entry name" value="Ig-like_fold"/>
</dbReference>
<evidence type="ECO:0000256" key="2">
    <source>
        <dbReference type="ARBA" id="ARBA00023295"/>
    </source>
</evidence>
<dbReference type="PROSITE" id="PS50853">
    <property type="entry name" value="FN3"/>
    <property type="match status" value="1"/>
</dbReference>
<dbReference type="InterPro" id="IPR003961">
    <property type="entry name" value="FN3_dom"/>
</dbReference>